<dbReference type="AlphaFoldDB" id="A0A4Q9M4E1"/>
<dbReference type="Proteomes" id="UP000292282">
    <property type="component" value="Unassembled WGS sequence"/>
</dbReference>
<dbReference type="VEuPathDB" id="MicrosporidiaDB:CWI38_0014p0030"/>
<dbReference type="PANTHER" id="PTHR35450">
    <property type="entry name" value="REVERSE TRANSCRIPTASE DOMAIN-CONTAINING PROTEIN"/>
    <property type="match status" value="1"/>
</dbReference>
<dbReference type="EMBL" id="PITK01000014">
    <property type="protein sequence ID" value="TBU20868.1"/>
    <property type="molecule type" value="Genomic_DNA"/>
</dbReference>
<sequence length="803" mass="94314">MKDIPTRKRIFILALLFLIVLFLITCLLKVKIKDKNYCSNLENLSDLSLKKIALNNNSIIHISGTFLKDKCIIMGCDSSITMKDCKSNLKNNNCTYNIDGRKFKELIFKPNIFSLNNFSSAKIYDIKSKLKTCLDIEDDIFTKIGLYIFRRFCIYPNIKNIFKHAIKNESNFLTINIVSFGLKKEKSDILLFRIDLDSNDISELSKISKLCEIFQEKKIIYDLNSIVLFIAYYFDYINISYDINEKIRNIHSLFKKFCLQKNILIIHFQKVILKKFYFPYYFDVIFFLIENLKKNFHYSKNINSDLFEKLLFFKMYFYIKKFQEYFLAFEAGFSNKMKRHDYYSYKRLKNFIILTNEMFNKLYDFKENILKFVLIFEKVLKSVVNEDIKNIDVYYQYLPLKKVFIAKDRLLFYSIKTLIKRKSLFSAINQHAISLINYHIGVLRLEPADFSKLDDAVRAVLVKNKIHLRPGCKERLYLPRAELGRGLHSVELRSEHMLLQLLDCLEKSKEISTRRAAILKVENNNKTHLALIKGFLKVKYRLVEEAQLAKLYNEIEKQKLHSKLYNSRENKLVSVSDSSRWLNRGNIRPRNEAVFCYIQDRNVFWGADGMCQNCGKSGKTVDHLATRCEKMLGHVTPGGIMKPDIFILYKKKNKITLIEVGITSQDSLQIVETEKLRKYDLLANELGLIYKCSVEIIPYVMTWDGIVTKYHRSHLKRLEIPMNVEAYNQAIVLKKTVETISFDRKRGLDWREPQYKRGGDNDAKNLKAKNNTLLISEGKSTLEQATININEQSVFKEETSVVK</sequence>
<evidence type="ECO:0000313" key="1">
    <source>
        <dbReference type="EMBL" id="TBU20868.1"/>
    </source>
</evidence>
<proteinExistence type="predicted"/>
<keyword evidence="2" id="KW-1185">Reference proteome</keyword>
<reference evidence="1 2" key="1">
    <citation type="submission" date="2017-12" db="EMBL/GenBank/DDBJ databases">
        <authorList>
            <person name="Pombert J.-F."/>
            <person name="Haag K.L."/>
            <person name="Ebert D."/>
        </authorList>
    </citation>
    <scope>NUCLEOTIDE SEQUENCE [LARGE SCALE GENOMIC DNA]</scope>
    <source>
        <strain evidence="1">IL-G-3</strain>
    </source>
</reference>
<name>A0A4Q9M4E1_9MICR</name>
<evidence type="ECO:0008006" key="3">
    <source>
        <dbReference type="Google" id="ProtNLM"/>
    </source>
</evidence>
<accession>A0A4Q9M4E1</accession>
<dbReference type="PANTHER" id="PTHR35450:SF2">
    <property type="entry name" value="REVERSE TRANSCRIPTASE DOMAIN-CONTAINING PROTEIN"/>
    <property type="match status" value="1"/>
</dbReference>
<protein>
    <recommendedName>
        <fullName evidence="3">Reverse transcriptase domain-containing protein</fullName>
    </recommendedName>
</protein>
<gene>
    <name evidence="1" type="ORF">CWI38_0014p0030</name>
</gene>
<comment type="caution">
    <text evidence="1">The sequence shown here is derived from an EMBL/GenBank/DDBJ whole genome shotgun (WGS) entry which is preliminary data.</text>
</comment>
<organism evidence="1 2">
    <name type="scientific">Hamiltosporidium tvaerminnensis</name>
    <dbReference type="NCBI Taxonomy" id="1176355"/>
    <lineage>
        <taxon>Eukaryota</taxon>
        <taxon>Fungi</taxon>
        <taxon>Fungi incertae sedis</taxon>
        <taxon>Microsporidia</taxon>
        <taxon>Dubosqiidae</taxon>
        <taxon>Hamiltosporidium</taxon>
    </lineage>
</organism>
<evidence type="ECO:0000313" key="2">
    <source>
        <dbReference type="Proteomes" id="UP000292282"/>
    </source>
</evidence>